<dbReference type="NCBIfam" id="NF042934">
    <property type="entry name" value="cis_reg_atten"/>
    <property type="match status" value="1"/>
</dbReference>
<dbReference type="InterPro" id="IPR049979">
    <property type="entry name" value="Cys_resp_CS_actino"/>
</dbReference>
<evidence type="ECO:0000313" key="1">
    <source>
        <dbReference type="EMBL" id="MFC3761920.1"/>
    </source>
</evidence>
<proteinExistence type="predicted"/>
<accession>A0ABV7YD12</accession>
<comment type="caution">
    <text evidence="1">The sequence shown here is derived from an EMBL/GenBank/DDBJ whole genome shotgun (WGS) entry which is preliminary data.</text>
</comment>
<name>A0ABV7YD12_9ACTN</name>
<dbReference type="EMBL" id="JBHRZH010000011">
    <property type="protein sequence ID" value="MFC3761920.1"/>
    <property type="molecule type" value="Genomic_DNA"/>
</dbReference>
<dbReference type="Proteomes" id="UP001595699">
    <property type="component" value="Unassembled WGS sequence"/>
</dbReference>
<dbReference type="RefSeq" id="WP_385927113.1">
    <property type="nucleotide sequence ID" value="NZ_JBHRZH010000011.1"/>
</dbReference>
<protein>
    <submittedName>
        <fullName evidence="1">Leader peptide</fullName>
    </submittedName>
</protein>
<gene>
    <name evidence="1" type="ORF">ACFOUW_13850</name>
</gene>
<sequence length="37" mass="4142">MPTISLGIVPTLLGMSRPAFYRRHVDLARVSSALCRR</sequence>
<reference evidence="2" key="1">
    <citation type="journal article" date="2019" name="Int. J. Syst. Evol. Microbiol.">
        <title>The Global Catalogue of Microorganisms (GCM) 10K type strain sequencing project: providing services to taxonomists for standard genome sequencing and annotation.</title>
        <authorList>
            <consortium name="The Broad Institute Genomics Platform"/>
            <consortium name="The Broad Institute Genome Sequencing Center for Infectious Disease"/>
            <person name="Wu L."/>
            <person name="Ma J."/>
        </authorList>
    </citation>
    <scope>NUCLEOTIDE SEQUENCE [LARGE SCALE GENOMIC DNA]</scope>
    <source>
        <strain evidence="2">CGMCC 4.7241</strain>
    </source>
</reference>
<evidence type="ECO:0000313" key="2">
    <source>
        <dbReference type="Proteomes" id="UP001595699"/>
    </source>
</evidence>
<keyword evidence="2" id="KW-1185">Reference proteome</keyword>
<organism evidence="1 2">
    <name type="scientific">Tenggerimyces flavus</name>
    <dbReference type="NCBI Taxonomy" id="1708749"/>
    <lineage>
        <taxon>Bacteria</taxon>
        <taxon>Bacillati</taxon>
        <taxon>Actinomycetota</taxon>
        <taxon>Actinomycetes</taxon>
        <taxon>Propionibacteriales</taxon>
        <taxon>Nocardioidaceae</taxon>
        <taxon>Tenggerimyces</taxon>
    </lineage>
</organism>